<reference evidence="3" key="2">
    <citation type="submission" date="2018-10" db="UniProtKB">
        <authorList>
            <consortium name="EnsemblPlants"/>
        </authorList>
    </citation>
    <scope>IDENTIFICATION</scope>
</reference>
<dbReference type="Pfam" id="PF00646">
    <property type="entry name" value="F-box"/>
    <property type="match status" value="1"/>
</dbReference>
<sequence>MDAAAGGGEGEVFVNYAQIEEYFNNMALEGPSAQDRVDGIVSQIISLLPAPFVSAPDADDSDDDHFSLTSSDSEDTAAAAADRPAVHDGDGRDHVSHLPDDLLCNIISRLPTKEAARTMVLSTRWRCVWAATPLLVDDSHLRAADGPRDFHPVRAVSRCVAAHPGPVRAVRFTRTSFYRQKYALEHLIASLAAKKIQDLILFNRPWQLDMPLPDNILNCASLTRLYIGVWRWRFPDTTANSPAFPNLQELGLFHTIIKDREVDALLPHCPKLKILSFAIAYISRSRLRIKSSSLRVVMEWGCSLDEIIVEDAPCLERLLFQSILDRRPVKIVYAPRLEVLGYLDLQLHALEIGGMVIRAGMNVRASAMLPSLKILAVKVRFSHDKEVKMLHTLLRCFPRLETLHIMFIQSTSPDGVHCAEFWESQSSCDCLESHLKTLVLHGFQGLDCELLFLGYILKNGKVLKTLGMVCRGSDDVVSEGGRMTCSVGEGNAPSGGSSGSDDVVVEGGPVPGSAGEGNVSSGGSTDSHDVVMEGGPVPGSVSEGDAPSGRSTGSDVIYVCPASPSWSFQNAIDLSVEDPFCVLRRARAWRASRVEA</sequence>
<dbReference type="InterPro" id="IPR055302">
    <property type="entry name" value="F-box_dom-containing"/>
</dbReference>
<dbReference type="InterPro" id="IPR053781">
    <property type="entry name" value="F-box_AtFBL13-like"/>
</dbReference>
<dbReference type="InterPro" id="IPR032675">
    <property type="entry name" value="LRR_dom_sf"/>
</dbReference>
<dbReference type="PANTHER" id="PTHR32141:SF61">
    <property type="entry name" value="OS01G0598400 PROTEIN"/>
    <property type="match status" value="1"/>
</dbReference>
<feature type="compositionally biased region" description="Low complexity" evidence="1">
    <location>
        <begin position="488"/>
        <end position="518"/>
    </location>
</feature>
<dbReference type="Gene3D" id="1.20.1280.50">
    <property type="match status" value="1"/>
</dbReference>
<dbReference type="Gramene" id="TraesCS6B03G0354700.1">
    <property type="protein sequence ID" value="TraesCS6B03G0354700.1.CDS"/>
    <property type="gene ID" value="TraesCS6B03G0354700"/>
</dbReference>
<dbReference type="Pfam" id="PF24758">
    <property type="entry name" value="LRR_At5g56370"/>
    <property type="match status" value="1"/>
</dbReference>
<dbReference type="Gramene" id="TraesPARA_EIv1.0_2030750.1">
    <property type="protein sequence ID" value="TraesPARA_EIv1.0_2030750.1.CDS"/>
    <property type="gene ID" value="TraesPARA_EIv1.0_2030750"/>
</dbReference>
<dbReference type="SMART" id="SM00256">
    <property type="entry name" value="FBOX"/>
    <property type="match status" value="1"/>
</dbReference>
<dbReference type="Gene3D" id="3.80.10.10">
    <property type="entry name" value="Ribonuclease Inhibitor"/>
    <property type="match status" value="1"/>
</dbReference>
<dbReference type="InterPro" id="IPR001810">
    <property type="entry name" value="F-box_dom"/>
</dbReference>
<evidence type="ECO:0000256" key="1">
    <source>
        <dbReference type="SAM" id="MobiDB-lite"/>
    </source>
</evidence>
<dbReference type="SUPFAM" id="SSF52047">
    <property type="entry name" value="RNI-like"/>
    <property type="match status" value="1"/>
</dbReference>
<evidence type="ECO:0000313" key="3">
    <source>
        <dbReference type="EnsemblPlants" id="TraesCS6B02G140500.1"/>
    </source>
</evidence>
<dbReference type="OMA" id="FYSHEYS"/>
<proteinExistence type="predicted"/>
<feature type="domain" description="F-box" evidence="2">
    <location>
        <begin position="98"/>
        <end position="138"/>
    </location>
</feature>
<dbReference type="RefSeq" id="XP_044411503.1">
    <property type="nucleotide sequence ID" value="XM_044555568.1"/>
</dbReference>
<feature type="compositionally biased region" description="Basic and acidic residues" evidence="1">
    <location>
        <begin position="84"/>
        <end position="93"/>
    </location>
</feature>
<dbReference type="CDD" id="cd22160">
    <property type="entry name" value="F-box_AtFBL13-like"/>
    <property type="match status" value="1"/>
</dbReference>
<dbReference type="Proteomes" id="UP000019116">
    <property type="component" value="Chromosome 6B"/>
</dbReference>
<dbReference type="Gramene" id="TraesCAD_scaffold_076318_01G000200.1">
    <property type="protein sequence ID" value="TraesCAD_scaffold_076318_01G000200.1"/>
    <property type="gene ID" value="TraesCAD_scaffold_076318_01G000200"/>
</dbReference>
<evidence type="ECO:0000313" key="4">
    <source>
        <dbReference type="Proteomes" id="UP000019116"/>
    </source>
</evidence>
<dbReference type="KEGG" id="taes:123136239"/>
<dbReference type="InterPro" id="IPR055411">
    <property type="entry name" value="LRR_FXL15/At3g58940/PEG3-like"/>
</dbReference>
<dbReference type="AlphaFoldDB" id="A0A3B6PID6"/>
<organism evidence="3">
    <name type="scientific">Triticum aestivum</name>
    <name type="common">Wheat</name>
    <dbReference type="NCBI Taxonomy" id="4565"/>
    <lineage>
        <taxon>Eukaryota</taxon>
        <taxon>Viridiplantae</taxon>
        <taxon>Streptophyta</taxon>
        <taxon>Embryophyta</taxon>
        <taxon>Tracheophyta</taxon>
        <taxon>Spermatophyta</taxon>
        <taxon>Magnoliopsida</taxon>
        <taxon>Liliopsida</taxon>
        <taxon>Poales</taxon>
        <taxon>Poaceae</taxon>
        <taxon>BOP clade</taxon>
        <taxon>Pooideae</taxon>
        <taxon>Triticodae</taxon>
        <taxon>Triticeae</taxon>
        <taxon>Triticinae</taxon>
        <taxon>Triticum</taxon>
    </lineage>
</organism>
<keyword evidence="4" id="KW-1185">Reference proteome</keyword>
<dbReference type="Pfam" id="PF08387">
    <property type="entry name" value="FBD"/>
    <property type="match status" value="1"/>
</dbReference>
<protein>
    <recommendedName>
        <fullName evidence="2">F-box domain-containing protein</fullName>
    </recommendedName>
</protein>
<dbReference type="Gramene" id="TraesCS6B02G140500.1">
    <property type="protein sequence ID" value="TraesCS6B02G140500.1"/>
    <property type="gene ID" value="TraesCS6B02G140500"/>
</dbReference>
<name>A0A3B6PID6_WHEAT</name>
<dbReference type="SUPFAM" id="SSF81383">
    <property type="entry name" value="F-box domain"/>
    <property type="match status" value="1"/>
</dbReference>
<evidence type="ECO:0000259" key="2">
    <source>
        <dbReference type="SMART" id="SM00256"/>
    </source>
</evidence>
<accession>A0A3B6PID6</accession>
<feature type="region of interest" description="Disordered" evidence="1">
    <location>
        <begin position="487"/>
        <end position="552"/>
    </location>
</feature>
<dbReference type="EnsemblPlants" id="TraesCS6B02G140500.1">
    <property type="protein sequence ID" value="TraesCS6B02G140500.1"/>
    <property type="gene ID" value="TraesCS6B02G140500"/>
</dbReference>
<feature type="region of interest" description="Disordered" evidence="1">
    <location>
        <begin position="56"/>
        <end position="93"/>
    </location>
</feature>
<reference evidence="3" key="1">
    <citation type="submission" date="2018-08" db="EMBL/GenBank/DDBJ databases">
        <authorList>
            <person name="Rossello M."/>
        </authorList>
    </citation>
    <scope>NUCLEOTIDE SEQUENCE [LARGE SCALE GENOMIC DNA]</scope>
    <source>
        <strain evidence="3">cv. Chinese Spring</strain>
    </source>
</reference>
<dbReference type="GeneID" id="123136239"/>
<dbReference type="InterPro" id="IPR036047">
    <property type="entry name" value="F-box-like_dom_sf"/>
</dbReference>
<feature type="compositionally biased region" description="Low complexity" evidence="1">
    <location>
        <begin position="67"/>
        <end position="82"/>
    </location>
</feature>
<dbReference type="InterPro" id="IPR006566">
    <property type="entry name" value="FBD"/>
</dbReference>
<dbReference type="Gramene" id="TraesROB_scaffold_070353_01G000100.1">
    <property type="protein sequence ID" value="TraesROB_scaffold_070353_01G000100.1"/>
    <property type="gene ID" value="TraesROB_scaffold_070353_01G000100"/>
</dbReference>
<dbReference type="PANTHER" id="PTHR32141">
    <property type="match status" value="1"/>
</dbReference>